<dbReference type="InterPro" id="IPR011009">
    <property type="entry name" value="Kinase-like_dom_sf"/>
</dbReference>
<feature type="region of interest" description="Disordered" evidence="5">
    <location>
        <begin position="453"/>
        <end position="472"/>
    </location>
</feature>
<dbReference type="GO" id="GO:0005524">
    <property type="term" value="F:ATP binding"/>
    <property type="evidence" value="ECO:0007669"/>
    <property type="project" value="UniProtKB-KW"/>
</dbReference>
<accession>A0A4P2Q615</accession>
<protein>
    <recommendedName>
        <fullName evidence="6">Protein kinase domain-containing protein</fullName>
    </recommendedName>
</protein>
<dbReference type="InterPro" id="IPR000719">
    <property type="entry name" value="Prot_kinase_dom"/>
</dbReference>
<dbReference type="PROSITE" id="PS00108">
    <property type="entry name" value="PROTEIN_KINASE_ST"/>
    <property type="match status" value="1"/>
</dbReference>
<dbReference type="RefSeq" id="WP_165373384.1">
    <property type="nucleotide sequence ID" value="NZ_CP012670.1"/>
</dbReference>
<organism evidence="7 8">
    <name type="scientific">Sorangium cellulosum</name>
    <name type="common">Polyangium cellulosum</name>
    <dbReference type="NCBI Taxonomy" id="56"/>
    <lineage>
        <taxon>Bacteria</taxon>
        <taxon>Pseudomonadati</taxon>
        <taxon>Myxococcota</taxon>
        <taxon>Polyangia</taxon>
        <taxon>Polyangiales</taxon>
        <taxon>Polyangiaceae</taxon>
        <taxon>Sorangium</taxon>
    </lineage>
</organism>
<feature type="compositionally biased region" description="Low complexity" evidence="5">
    <location>
        <begin position="584"/>
        <end position="609"/>
    </location>
</feature>
<dbReference type="AlphaFoldDB" id="A0A4P2Q615"/>
<gene>
    <name evidence="7" type="ORF">SOCEGT47_054370</name>
</gene>
<evidence type="ECO:0000256" key="3">
    <source>
        <dbReference type="ARBA" id="ARBA00022777"/>
    </source>
</evidence>
<evidence type="ECO:0000256" key="5">
    <source>
        <dbReference type="SAM" id="MobiDB-lite"/>
    </source>
</evidence>
<dbReference type="SMART" id="SM00220">
    <property type="entry name" value="S_TKc"/>
    <property type="match status" value="1"/>
</dbReference>
<feature type="region of interest" description="Disordered" evidence="5">
    <location>
        <begin position="584"/>
        <end position="724"/>
    </location>
</feature>
<dbReference type="PANTHER" id="PTHR43289">
    <property type="entry name" value="MITOGEN-ACTIVATED PROTEIN KINASE KINASE KINASE 20-RELATED"/>
    <property type="match status" value="1"/>
</dbReference>
<feature type="compositionally biased region" description="Pro residues" evidence="5">
    <location>
        <begin position="689"/>
        <end position="700"/>
    </location>
</feature>
<dbReference type="Pfam" id="PF00069">
    <property type="entry name" value="Pkinase"/>
    <property type="match status" value="1"/>
</dbReference>
<dbReference type="Proteomes" id="UP000295781">
    <property type="component" value="Chromosome"/>
</dbReference>
<feature type="compositionally biased region" description="Basic and acidic residues" evidence="5">
    <location>
        <begin position="336"/>
        <end position="347"/>
    </location>
</feature>
<keyword evidence="3" id="KW-0418">Kinase</keyword>
<dbReference type="CDD" id="cd14014">
    <property type="entry name" value="STKc_PknB_like"/>
    <property type="match status" value="1"/>
</dbReference>
<proteinExistence type="predicted"/>
<dbReference type="Gene3D" id="3.30.200.20">
    <property type="entry name" value="Phosphorylase Kinase, domain 1"/>
    <property type="match status" value="1"/>
</dbReference>
<dbReference type="PROSITE" id="PS50011">
    <property type="entry name" value="PROTEIN_KINASE_DOM"/>
    <property type="match status" value="1"/>
</dbReference>
<feature type="region of interest" description="Disordered" evidence="5">
    <location>
        <begin position="321"/>
        <end position="367"/>
    </location>
</feature>
<sequence length="724" mass="74627">MSSSLEQSSGTGGVRKVHRTYTTGDRCSKYRIVGLIDEGGMGEVYDARDEYLNRRVALKVVRVQHQGERSFAAGHQKEAQVLAELDHPNIVRLHDAGVTDDGVVFLAMEHIDGRSLRFLLHWMRVFDVRSALSIAAQIADALRVAHRSGIVHRDLKPENVLVRPSGQVKVVDFGIAKRLAAADRAASTDPFADILTAHYASPEQALGHGAGKASDVYALGIIVHEMLTGKHPFALDRGEMPTRQEVLLNHVLATPKRLSDFAVSRDAPGLSDLVAAMLAKAPGERPSAQGAYEALTAELARYEAANPHAPGRLVVEAARRGEGRAGGEEGEEAPVVEERREPAEGGGRRGQGGRSGSGPNAAPASVPPAVSAEVLRYVTAPLPEGFRGPAEPLPFVAVRDAREGTGLAQGATEPAPRWLRTERMAPVQPTGAVPPERPATMAVHGTAPWPTPAPAATTAPAATPAAEESPAGALPVPAGHAVEALPVSVAPAAARAAEREGAGAPAPPPRAAVAARAIATHEEALADRATRGTLALRMVALAAMLAAVAGVSFAIGRSPASLRGGAEAPVVASSGAAAVTGAPGAAATTASPGSSALPDSRPALALSSPVPSPSVPAPPHAMAERAAPEVDAGLPRSAPDLASPAAAVRPGVSAPSERRTPRRAGRTVDDPGFYERVVEEEVYGSAPMKGPPPSARPIPAPAGGSPARRAPRGVPPSAPHRHLH</sequence>
<reference evidence="7 8" key="1">
    <citation type="submission" date="2015-09" db="EMBL/GenBank/DDBJ databases">
        <title>Sorangium comparison.</title>
        <authorList>
            <person name="Zaburannyi N."/>
            <person name="Bunk B."/>
            <person name="Overmann J."/>
            <person name="Mueller R."/>
        </authorList>
    </citation>
    <scope>NUCLEOTIDE SEQUENCE [LARGE SCALE GENOMIC DNA]</scope>
    <source>
        <strain evidence="7 8">So ceGT47</strain>
    </source>
</reference>
<feature type="compositionally biased region" description="Low complexity" evidence="5">
    <location>
        <begin position="454"/>
        <end position="466"/>
    </location>
</feature>
<keyword evidence="4" id="KW-0067">ATP-binding</keyword>
<keyword evidence="2" id="KW-0547">Nucleotide-binding</keyword>
<dbReference type="PANTHER" id="PTHR43289:SF34">
    <property type="entry name" value="SERINE_THREONINE-PROTEIN KINASE YBDM-RELATED"/>
    <property type="match status" value="1"/>
</dbReference>
<dbReference type="InterPro" id="IPR008271">
    <property type="entry name" value="Ser/Thr_kinase_AS"/>
</dbReference>
<dbReference type="Gene3D" id="1.10.510.10">
    <property type="entry name" value="Transferase(Phosphotransferase) domain 1"/>
    <property type="match status" value="1"/>
</dbReference>
<dbReference type="GO" id="GO:0004674">
    <property type="term" value="F:protein serine/threonine kinase activity"/>
    <property type="evidence" value="ECO:0007669"/>
    <property type="project" value="TreeGrafter"/>
</dbReference>
<evidence type="ECO:0000256" key="4">
    <source>
        <dbReference type="ARBA" id="ARBA00022840"/>
    </source>
</evidence>
<feature type="domain" description="Protein kinase" evidence="6">
    <location>
        <begin position="30"/>
        <end position="299"/>
    </location>
</feature>
<feature type="compositionally biased region" description="Low complexity" evidence="5">
    <location>
        <begin position="357"/>
        <end position="367"/>
    </location>
</feature>
<dbReference type="EMBL" id="CP012670">
    <property type="protein sequence ID" value="AUX24897.1"/>
    <property type="molecule type" value="Genomic_DNA"/>
</dbReference>
<feature type="compositionally biased region" description="Pro residues" evidence="5">
    <location>
        <begin position="610"/>
        <end position="619"/>
    </location>
</feature>
<evidence type="ECO:0000313" key="7">
    <source>
        <dbReference type="EMBL" id="AUX24897.1"/>
    </source>
</evidence>
<name>A0A4P2Q615_SORCE</name>
<evidence type="ECO:0000313" key="8">
    <source>
        <dbReference type="Proteomes" id="UP000295781"/>
    </source>
</evidence>
<evidence type="ECO:0000256" key="2">
    <source>
        <dbReference type="ARBA" id="ARBA00022741"/>
    </source>
</evidence>
<evidence type="ECO:0000259" key="6">
    <source>
        <dbReference type="PROSITE" id="PS50011"/>
    </source>
</evidence>
<dbReference type="SUPFAM" id="SSF56112">
    <property type="entry name" value="Protein kinase-like (PK-like)"/>
    <property type="match status" value="1"/>
</dbReference>
<evidence type="ECO:0000256" key="1">
    <source>
        <dbReference type="ARBA" id="ARBA00022679"/>
    </source>
</evidence>
<keyword evidence="1" id="KW-0808">Transferase</keyword>